<comment type="similarity">
    <text evidence="2 11">Belongs to the Mediator complex subunit 6 family.</text>
</comment>
<feature type="region of interest" description="Disordered" evidence="12">
    <location>
        <begin position="227"/>
        <end position="257"/>
    </location>
</feature>
<feature type="region of interest" description="Disordered" evidence="12">
    <location>
        <begin position="326"/>
        <end position="377"/>
    </location>
</feature>
<dbReference type="GO" id="GO:0016592">
    <property type="term" value="C:mediator complex"/>
    <property type="evidence" value="ECO:0007669"/>
    <property type="project" value="InterPro"/>
</dbReference>
<evidence type="ECO:0000313" key="13">
    <source>
        <dbReference type="EMBL" id="KAJ5552853.1"/>
    </source>
</evidence>
<protein>
    <recommendedName>
        <fullName evidence="4 11">Mediator of RNA polymerase II transcription subunit 6</fullName>
    </recommendedName>
    <alternativeName>
        <fullName evidence="10 11">Mediator complex subunit 6</fullName>
    </alternativeName>
</protein>
<evidence type="ECO:0000256" key="1">
    <source>
        <dbReference type="ARBA" id="ARBA00004123"/>
    </source>
</evidence>
<reference evidence="13 14" key="1">
    <citation type="journal article" date="2023" name="IMA Fungus">
        <title>Comparative genomic study of the Penicillium genus elucidates a diverse pangenome and 15 lateral gene transfer events.</title>
        <authorList>
            <person name="Petersen C."/>
            <person name="Sorensen T."/>
            <person name="Nielsen M.R."/>
            <person name="Sondergaard T.E."/>
            <person name="Sorensen J.L."/>
            <person name="Fitzpatrick D.A."/>
            <person name="Frisvad J.C."/>
            <person name="Nielsen K.L."/>
        </authorList>
    </citation>
    <scope>NUCLEOTIDE SEQUENCE [LARGE SCALE GENOMIC DNA]</scope>
    <source>
        <strain evidence="13 14">IBT 35679</strain>
    </source>
</reference>
<dbReference type="GO" id="GO:0006357">
    <property type="term" value="P:regulation of transcription by RNA polymerase II"/>
    <property type="evidence" value="ECO:0007669"/>
    <property type="project" value="InterPro"/>
</dbReference>
<dbReference type="Pfam" id="PF04934">
    <property type="entry name" value="Med6"/>
    <property type="match status" value="1"/>
</dbReference>
<proteinExistence type="inferred from homology"/>
<dbReference type="InterPro" id="IPR007018">
    <property type="entry name" value="Mediator_Med6"/>
</dbReference>
<dbReference type="Gene3D" id="3.10.450.580">
    <property type="entry name" value="Mediator complex, subunit Med6"/>
    <property type="match status" value="1"/>
</dbReference>
<keyword evidence="7 11" id="KW-0804">Transcription</keyword>
<comment type="caution">
    <text evidence="13">The sequence shown here is derived from an EMBL/GenBank/DDBJ whole genome shotgun (WGS) entry which is preliminary data.</text>
</comment>
<evidence type="ECO:0000256" key="8">
    <source>
        <dbReference type="ARBA" id="ARBA00023242"/>
    </source>
</evidence>
<feature type="compositionally biased region" description="Polar residues" evidence="12">
    <location>
        <begin position="356"/>
        <end position="365"/>
    </location>
</feature>
<evidence type="ECO:0000256" key="12">
    <source>
        <dbReference type="SAM" id="MobiDB-lite"/>
    </source>
</evidence>
<evidence type="ECO:0000313" key="14">
    <source>
        <dbReference type="Proteomes" id="UP001220324"/>
    </source>
</evidence>
<evidence type="ECO:0000256" key="2">
    <source>
        <dbReference type="ARBA" id="ARBA00007526"/>
    </source>
</evidence>
<evidence type="ECO:0000256" key="6">
    <source>
        <dbReference type="ARBA" id="ARBA00023159"/>
    </source>
</evidence>
<dbReference type="GO" id="GO:0003712">
    <property type="term" value="F:transcription coregulator activity"/>
    <property type="evidence" value="ECO:0007669"/>
    <property type="project" value="InterPro"/>
</dbReference>
<comment type="subcellular location">
    <subcellularLocation>
        <location evidence="1 11">Nucleus</location>
    </subcellularLocation>
</comment>
<keyword evidence="5 11" id="KW-0805">Transcription regulation</keyword>
<accession>A0AAD6GJQ1</accession>
<dbReference type="PANTHER" id="PTHR13104">
    <property type="entry name" value="MED-6-RELATED"/>
    <property type="match status" value="1"/>
</dbReference>
<sequence>MQTSKTSKDSSAYLISSNLWIFPIVNTFPCTLFPNPKGSWTFPPRYLNGGNPLAVSPARPDDGGFIHSNNILFYFAESPFFDPTSNNASLAIQASYNEAFRHFVETREAFEARLKTMSGLEFIVAYDPLQAAAQSDTRFAHEPSNVWVIRKQNRRKRTGMDDEVSVISTYFLVGDCIYMAPSVASVVGNRILSAVTSLSRLLKTASTLPTFTPSYGHTYLPPMARATTETGAQASQQSKENTPMPDAAPPSTADTQATSRAGLGISNTNSSFQDTRSLAESFSLFTQYGDEFMDETPLVGEPGSFIMSRVGGENDRAAKTAVASKASLGVTTSTPGAGRVSTPQVRVDTPGKASEKSNSPPSSGENKSKRKKNRVVS</sequence>
<organism evidence="13 14">
    <name type="scientific">Penicillium frequentans</name>
    <dbReference type="NCBI Taxonomy" id="3151616"/>
    <lineage>
        <taxon>Eukaryota</taxon>
        <taxon>Fungi</taxon>
        <taxon>Dikarya</taxon>
        <taxon>Ascomycota</taxon>
        <taxon>Pezizomycotina</taxon>
        <taxon>Eurotiomycetes</taxon>
        <taxon>Eurotiomycetidae</taxon>
        <taxon>Eurotiales</taxon>
        <taxon>Aspergillaceae</taxon>
        <taxon>Penicillium</taxon>
    </lineage>
</organism>
<evidence type="ECO:0000256" key="3">
    <source>
        <dbReference type="ARBA" id="ARBA00011837"/>
    </source>
</evidence>
<keyword evidence="6 11" id="KW-0010">Activator</keyword>
<keyword evidence="14" id="KW-1185">Reference proteome</keyword>
<comment type="subunit">
    <text evidence="3 11">Component of the Mediator complex.</text>
</comment>
<evidence type="ECO:0000256" key="7">
    <source>
        <dbReference type="ARBA" id="ARBA00023163"/>
    </source>
</evidence>
<dbReference type="AlphaFoldDB" id="A0AAD6GJQ1"/>
<dbReference type="EMBL" id="JAQIZZ010000002">
    <property type="protein sequence ID" value="KAJ5552853.1"/>
    <property type="molecule type" value="Genomic_DNA"/>
</dbReference>
<evidence type="ECO:0000256" key="5">
    <source>
        <dbReference type="ARBA" id="ARBA00023015"/>
    </source>
</evidence>
<dbReference type="Proteomes" id="UP001220324">
    <property type="component" value="Unassembled WGS sequence"/>
</dbReference>
<evidence type="ECO:0000256" key="9">
    <source>
        <dbReference type="ARBA" id="ARBA00025687"/>
    </source>
</evidence>
<feature type="compositionally biased region" description="Polar residues" evidence="12">
    <location>
        <begin position="227"/>
        <end position="241"/>
    </location>
</feature>
<evidence type="ECO:0000256" key="10">
    <source>
        <dbReference type="ARBA" id="ARBA00031259"/>
    </source>
</evidence>
<keyword evidence="8 11" id="KW-0539">Nucleus</keyword>
<comment type="function">
    <text evidence="9 11">Component of the Mediator complex, a coactivator involved in the regulated transcription of nearly all RNA polymerase II-dependent genes. Mediator functions as a bridge to convey information from gene-specific regulatory proteins to the basal RNA polymerase II transcription machinery. Mediator is recruited to promoters by direct interactions with regulatory proteins and serves as a scaffold for the assembly of a functional preinitiation complex with RNA polymerase II and the general transcription factors.</text>
</comment>
<evidence type="ECO:0000256" key="11">
    <source>
        <dbReference type="RuleBase" id="RU364143"/>
    </source>
</evidence>
<feature type="compositionally biased region" description="Basic residues" evidence="12">
    <location>
        <begin position="368"/>
        <end position="377"/>
    </location>
</feature>
<dbReference type="FunFam" id="3.10.450.580:FF:000003">
    <property type="entry name" value="Mediator of RNA polymerase II transcription subunit 6"/>
    <property type="match status" value="1"/>
</dbReference>
<dbReference type="InterPro" id="IPR038566">
    <property type="entry name" value="Mediator_Med6_sf"/>
</dbReference>
<gene>
    <name evidence="11" type="primary">MED6</name>
    <name evidence="13" type="ORF">N7494_002231</name>
</gene>
<evidence type="ECO:0000256" key="4">
    <source>
        <dbReference type="ARBA" id="ARBA00020634"/>
    </source>
</evidence>
<name>A0AAD6GJQ1_9EURO</name>